<feature type="region of interest" description="Disordered" evidence="4">
    <location>
        <begin position="1"/>
        <end position="23"/>
    </location>
</feature>
<evidence type="ECO:0000256" key="2">
    <source>
        <dbReference type="ARBA" id="ARBA00009325"/>
    </source>
</evidence>
<sequence>MADHTERLEQTPPRPVEESGWQTPEFVIVETALEVTAYSLATR</sequence>
<proteinExistence type="inferred from homology"/>
<name>A0A1G6XYJ8_9ACTN</name>
<dbReference type="InterPro" id="IPR011725">
    <property type="entry name" value="PQQ_synth_PqqA"/>
</dbReference>
<comment type="similarity">
    <text evidence="2">Belongs to the PqqA family.</text>
</comment>
<organism evidence="5 6">
    <name type="scientific">Streptomyces prasinopilosus</name>
    <dbReference type="NCBI Taxonomy" id="67344"/>
    <lineage>
        <taxon>Bacteria</taxon>
        <taxon>Bacillati</taxon>
        <taxon>Actinomycetota</taxon>
        <taxon>Actinomycetes</taxon>
        <taxon>Kitasatosporales</taxon>
        <taxon>Streptomycetaceae</taxon>
        <taxon>Streptomyces</taxon>
    </lineage>
</organism>
<dbReference type="STRING" id="67344.SAMN05216505_112127"/>
<dbReference type="AlphaFoldDB" id="A0A1G6XYJ8"/>
<keyword evidence="6" id="KW-1185">Reference proteome</keyword>
<protein>
    <recommendedName>
        <fullName evidence="3">Coenzyme PQQ synthesis protein A</fullName>
    </recommendedName>
</protein>
<dbReference type="UniPathway" id="UPA00539"/>
<reference evidence="6" key="1">
    <citation type="submission" date="2016-10" db="EMBL/GenBank/DDBJ databases">
        <authorList>
            <person name="Varghese N."/>
            <person name="Submissions S."/>
        </authorList>
    </citation>
    <scope>NUCLEOTIDE SEQUENCE [LARGE SCALE GENOMIC DNA]</scope>
    <source>
        <strain evidence="6">CGMCC 4.3504</strain>
    </source>
</reference>
<evidence type="ECO:0000313" key="5">
    <source>
        <dbReference type="EMBL" id="SDD83102.1"/>
    </source>
</evidence>
<evidence type="ECO:0000313" key="6">
    <source>
        <dbReference type="Proteomes" id="UP000182100"/>
    </source>
</evidence>
<comment type="pathway">
    <text evidence="1">Cofactor biosynthesis; pyrroloquinoline quinone biosynthesis.</text>
</comment>
<accession>A0A1G6XYJ8</accession>
<dbReference type="Proteomes" id="UP000182100">
    <property type="component" value="Unassembled WGS sequence"/>
</dbReference>
<evidence type="ECO:0000256" key="4">
    <source>
        <dbReference type="SAM" id="MobiDB-lite"/>
    </source>
</evidence>
<dbReference type="NCBIfam" id="TIGR02107">
    <property type="entry name" value="PQQ_syn_pqqA"/>
    <property type="match status" value="1"/>
</dbReference>
<evidence type="ECO:0000256" key="3">
    <source>
        <dbReference type="ARBA" id="ARBA00015086"/>
    </source>
</evidence>
<dbReference type="RefSeq" id="WP_074995280.1">
    <property type="nucleotide sequence ID" value="NZ_FMZK01000012.1"/>
</dbReference>
<dbReference type="EMBL" id="FMZK01000012">
    <property type="protein sequence ID" value="SDD83102.1"/>
    <property type="molecule type" value="Genomic_DNA"/>
</dbReference>
<gene>
    <name evidence="5" type="ORF">SAMN05216505_112127</name>
</gene>
<dbReference type="GO" id="GO:0018189">
    <property type="term" value="P:pyrroloquinoline quinone biosynthetic process"/>
    <property type="evidence" value="ECO:0007669"/>
    <property type="project" value="UniProtKB-UniPathway"/>
</dbReference>
<evidence type="ECO:0000256" key="1">
    <source>
        <dbReference type="ARBA" id="ARBA00004886"/>
    </source>
</evidence>